<feature type="transmembrane region" description="Helical" evidence="5">
    <location>
        <begin position="124"/>
        <end position="144"/>
    </location>
</feature>
<dbReference type="InterPro" id="IPR035906">
    <property type="entry name" value="MetI-like_sf"/>
</dbReference>
<sequence length="295" mass="31943">MPADLNPSEMVAARRPATRAMLYVVLGILGLFFLAPLAVMVLTSLRPIEEIRSAGIIGIPQTLTLDAWRAAWSQACIAAVCEGLQPYFRNSLVIAIPATLLSTLLGAINGYALTKFRFPGADAIMVLIILGCFLPLQAVLIPAAQTLSALGLANSIYGLILIYTVYGLPFTTLFFRNYYVGVPSEIVRAAHMDGAGFWRIFFQIMVPISWPIAMVSVVFQFTGIWNEFLFGVSFTTGASQTVTVALNNLVNTTFGVKQYNLDMAASLIAALPVLIVYLFVGRFFVRGLTAGSIKG</sequence>
<feature type="transmembrane region" description="Helical" evidence="5">
    <location>
        <begin position="20"/>
        <end position="42"/>
    </location>
</feature>
<organism evidence="7 8">
    <name type="scientific">Devosia enhydra</name>
    <dbReference type="NCBI Taxonomy" id="665118"/>
    <lineage>
        <taxon>Bacteria</taxon>
        <taxon>Pseudomonadati</taxon>
        <taxon>Pseudomonadota</taxon>
        <taxon>Alphaproteobacteria</taxon>
        <taxon>Hyphomicrobiales</taxon>
        <taxon>Devosiaceae</taxon>
        <taxon>Devosia</taxon>
    </lineage>
</organism>
<dbReference type="EMBL" id="FPKU01000002">
    <property type="protein sequence ID" value="SFZ84597.1"/>
    <property type="molecule type" value="Genomic_DNA"/>
</dbReference>
<feature type="transmembrane region" description="Helical" evidence="5">
    <location>
        <begin position="263"/>
        <end position="285"/>
    </location>
</feature>
<feature type="domain" description="ABC transmembrane type-1" evidence="6">
    <location>
        <begin position="88"/>
        <end position="280"/>
    </location>
</feature>
<dbReference type="CDD" id="cd06261">
    <property type="entry name" value="TM_PBP2"/>
    <property type="match status" value="1"/>
</dbReference>
<keyword evidence="8" id="KW-1185">Reference proteome</keyword>
<reference evidence="7 8" key="1">
    <citation type="submission" date="2016-11" db="EMBL/GenBank/DDBJ databases">
        <authorList>
            <person name="Jaros S."/>
            <person name="Januszkiewicz K."/>
            <person name="Wedrychowicz H."/>
        </authorList>
    </citation>
    <scope>NUCLEOTIDE SEQUENCE [LARGE SCALE GENOMIC DNA]</scope>
    <source>
        <strain evidence="7 8">ATCC 23634</strain>
    </source>
</reference>
<dbReference type="OrthoDB" id="9815445at2"/>
<dbReference type="Gene3D" id="1.10.3720.10">
    <property type="entry name" value="MetI-like"/>
    <property type="match status" value="1"/>
</dbReference>
<evidence type="ECO:0000256" key="1">
    <source>
        <dbReference type="ARBA" id="ARBA00004651"/>
    </source>
</evidence>
<dbReference type="GO" id="GO:0055085">
    <property type="term" value="P:transmembrane transport"/>
    <property type="evidence" value="ECO:0007669"/>
    <property type="project" value="InterPro"/>
</dbReference>
<evidence type="ECO:0000256" key="5">
    <source>
        <dbReference type="RuleBase" id="RU363032"/>
    </source>
</evidence>
<proteinExistence type="inferred from homology"/>
<feature type="transmembrane region" description="Helical" evidence="5">
    <location>
        <begin position="92"/>
        <end position="112"/>
    </location>
</feature>
<evidence type="ECO:0000313" key="8">
    <source>
        <dbReference type="Proteomes" id="UP000183447"/>
    </source>
</evidence>
<dbReference type="AlphaFoldDB" id="A0A1K2HXT7"/>
<feature type="transmembrane region" description="Helical" evidence="5">
    <location>
        <begin position="200"/>
        <end position="225"/>
    </location>
</feature>
<dbReference type="STRING" id="665118.SAMN02983003_2106"/>
<feature type="transmembrane region" description="Helical" evidence="5">
    <location>
        <begin position="156"/>
        <end position="179"/>
    </location>
</feature>
<dbReference type="RefSeq" id="WP_072342445.1">
    <property type="nucleotide sequence ID" value="NZ_FPKU01000002.1"/>
</dbReference>
<dbReference type="InterPro" id="IPR000515">
    <property type="entry name" value="MetI-like"/>
</dbReference>
<comment type="similarity">
    <text evidence="5">Belongs to the binding-protein-dependent transport system permease family.</text>
</comment>
<evidence type="ECO:0000313" key="7">
    <source>
        <dbReference type="EMBL" id="SFZ84597.1"/>
    </source>
</evidence>
<comment type="subcellular location">
    <subcellularLocation>
        <location evidence="1 5">Cell membrane</location>
        <topology evidence="1 5">Multi-pass membrane protein</topology>
    </subcellularLocation>
</comment>
<dbReference type="PANTHER" id="PTHR43879">
    <property type="entry name" value="ABC TRANSPORTER PERMEASE PROTEIN"/>
    <property type="match status" value="1"/>
</dbReference>
<dbReference type="PANTHER" id="PTHR43879:SF1">
    <property type="entry name" value="GLUCOSE IMPORT SYSTEM PERMEASE PROTEIN GLCU"/>
    <property type="match status" value="1"/>
</dbReference>
<name>A0A1K2HXT7_9HYPH</name>
<accession>A0A1K2HXT7</accession>
<keyword evidence="4 5" id="KW-0472">Membrane</keyword>
<dbReference type="PROSITE" id="PS50928">
    <property type="entry name" value="ABC_TM1"/>
    <property type="match status" value="1"/>
</dbReference>
<evidence type="ECO:0000256" key="3">
    <source>
        <dbReference type="ARBA" id="ARBA00022989"/>
    </source>
</evidence>
<gene>
    <name evidence="7" type="ORF">SAMN02983003_2106</name>
</gene>
<dbReference type="Proteomes" id="UP000183447">
    <property type="component" value="Unassembled WGS sequence"/>
</dbReference>
<keyword evidence="5" id="KW-0813">Transport</keyword>
<dbReference type="Pfam" id="PF00528">
    <property type="entry name" value="BPD_transp_1"/>
    <property type="match status" value="1"/>
</dbReference>
<keyword evidence="2 5" id="KW-0812">Transmembrane</keyword>
<evidence type="ECO:0000256" key="4">
    <source>
        <dbReference type="ARBA" id="ARBA00023136"/>
    </source>
</evidence>
<dbReference type="SUPFAM" id="SSF161098">
    <property type="entry name" value="MetI-like"/>
    <property type="match status" value="1"/>
</dbReference>
<dbReference type="GO" id="GO:0005886">
    <property type="term" value="C:plasma membrane"/>
    <property type="evidence" value="ECO:0007669"/>
    <property type="project" value="UniProtKB-SubCell"/>
</dbReference>
<keyword evidence="3 5" id="KW-1133">Transmembrane helix</keyword>
<evidence type="ECO:0000256" key="2">
    <source>
        <dbReference type="ARBA" id="ARBA00022692"/>
    </source>
</evidence>
<evidence type="ECO:0000259" key="6">
    <source>
        <dbReference type="PROSITE" id="PS50928"/>
    </source>
</evidence>
<protein>
    <submittedName>
        <fullName evidence="7">Carbohydrate ABC transporter membrane protein 2, CUT1 family (TC 3.A.1.1.-)</fullName>
    </submittedName>
</protein>